<dbReference type="InterPro" id="IPR029016">
    <property type="entry name" value="GAF-like_dom_sf"/>
</dbReference>
<dbReference type="InterPro" id="IPR036390">
    <property type="entry name" value="WH_DNA-bd_sf"/>
</dbReference>
<dbReference type="PANTHER" id="PTHR30136">
    <property type="entry name" value="HELIX-TURN-HELIX TRANSCRIPTIONAL REGULATOR, ICLR FAMILY"/>
    <property type="match status" value="1"/>
</dbReference>
<keyword evidence="1" id="KW-0805">Transcription regulation</keyword>
<evidence type="ECO:0000256" key="1">
    <source>
        <dbReference type="ARBA" id="ARBA00023015"/>
    </source>
</evidence>
<dbReference type="Proteomes" id="UP001500851">
    <property type="component" value="Unassembled WGS sequence"/>
</dbReference>
<dbReference type="Pfam" id="PF01614">
    <property type="entry name" value="IclR_C"/>
    <property type="match status" value="1"/>
</dbReference>
<dbReference type="EMBL" id="BAAAOB010000001">
    <property type="protein sequence ID" value="GAA1775682.1"/>
    <property type="molecule type" value="Genomic_DNA"/>
</dbReference>
<proteinExistence type="predicted"/>
<dbReference type="SUPFAM" id="SSF55781">
    <property type="entry name" value="GAF domain-like"/>
    <property type="match status" value="1"/>
</dbReference>
<keyword evidence="2" id="KW-0238">DNA-binding</keyword>
<dbReference type="InterPro" id="IPR036388">
    <property type="entry name" value="WH-like_DNA-bd_sf"/>
</dbReference>
<evidence type="ECO:0000313" key="7">
    <source>
        <dbReference type="Proteomes" id="UP001500851"/>
    </source>
</evidence>
<evidence type="ECO:0000259" key="4">
    <source>
        <dbReference type="PROSITE" id="PS51077"/>
    </source>
</evidence>
<feature type="domain" description="IclR-ED" evidence="5">
    <location>
        <begin position="82"/>
        <end position="260"/>
    </location>
</feature>
<evidence type="ECO:0000259" key="5">
    <source>
        <dbReference type="PROSITE" id="PS51078"/>
    </source>
</evidence>
<dbReference type="PROSITE" id="PS51078">
    <property type="entry name" value="ICLR_ED"/>
    <property type="match status" value="1"/>
</dbReference>
<dbReference type="SUPFAM" id="SSF46785">
    <property type="entry name" value="Winged helix' DNA-binding domain"/>
    <property type="match status" value="1"/>
</dbReference>
<dbReference type="InterPro" id="IPR050707">
    <property type="entry name" value="HTH_MetabolicPath_Reg"/>
</dbReference>
<name>A0ABN2L576_9MICO</name>
<gene>
    <name evidence="6" type="primary">allR</name>
    <name evidence="6" type="ORF">GCM10009768_00170</name>
</gene>
<organism evidence="6 7">
    <name type="scientific">Leucobacter iarius</name>
    <dbReference type="NCBI Taxonomy" id="333963"/>
    <lineage>
        <taxon>Bacteria</taxon>
        <taxon>Bacillati</taxon>
        <taxon>Actinomycetota</taxon>
        <taxon>Actinomycetes</taxon>
        <taxon>Micrococcales</taxon>
        <taxon>Microbacteriaceae</taxon>
        <taxon>Leucobacter</taxon>
    </lineage>
</organism>
<dbReference type="PANTHER" id="PTHR30136:SF24">
    <property type="entry name" value="HTH-TYPE TRANSCRIPTIONAL REPRESSOR ALLR"/>
    <property type="match status" value="1"/>
</dbReference>
<evidence type="ECO:0000313" key="6">
    <source>
        <dbReference type="EMBL" id="GAA1775682.1"/>
    </source>
</evidence>
<protein>
    <submittedName>
        <fullName evidence="6">Allantoin degradation transcriptional regulator AllR</fullName>
    </submittedName>
</protein>
<dbReference type="InterPro" id="IPR014757">
    <property type="entry name" value="Tscrpt_reg_IclR_C"/>
</dbReference>
<dbReference type="Gene3D" id="1.10.10.10">
    <property type="entry name" value="Winged helix-like DNA-binding domain superfamily/Winged helix DNA-binding domain"/>
    <property type="match status" value="1"/>
</dbReference>
<dbReference type="SMART" id="SM00346">
    <property type="entry name" value="HTH_ICLR"/>
    <property type="match status" value="1"/>
</dbReference>
<accession>A0ABN2L576</accession>
<dbReference type="InterPro" id="IPR005471">
    <property type="entry name" value="Tscrpt_reg_IclR_N"/>
</dbReference>
<keyword evidence="3" id="KW-0804">Transcription</keyword>
<reference evidence="6 7" key="1">
    <citation type="journal article" date="2019" name="Int. J. Syst. Evol. Microbiol.">
        <title>The Global Catalogue of Microorganisms (GCM) 10K type strain sequencing project: providing services to taxonomists for standard genome sequencing and annotation.</title>
        <authorList>
            <consortium name="The Broad Institute Genomics Platform"/>
            <consortium name="The Broad Institute Genome Sequencing Center for Infectious Disease"/>
            <person name="Wu L."/>
            <person name="Ma J."/>
        </authorList>
    </citation>
    <scope>NUCLEOTIDE SEQUENCE [LARGE SCALE GENOMIC DNA]</scope>
    <source>
        <strain evidence="6 7">JCM 14736</strain>
    </source>
</reference>
<evidence type="ECO:0000256" key="2">
    <source>
        <dbReference type="ARBA" id="ARBA00023125"/>
    </source>
</evidence>
<dbReference type="PROSITE" id="PS51077">
    <property type="entry name" value="HTH_ICLR"/>
    <property type="match status" value="1"/>
</dbReference>
<dbReference type="Pfam" id="PF09339">
    <property type="entry name" value="HTH_IclR"/>
    <property type="match status" value="1"/>
</dbReference>
<sequence length="260" mass="27193">MIDGAQSGTGPAGQVQSVARAFGLLEELAAAAVTAPDGAMQLAELASRTGLAVPTAHRLLRTLQSLGHVRQLESRAYALGPGLIGLGERATPRLAERARAALVRMEEAAQETANLAILDGDDVAYIAQVPSRHRMRMFTEVGRRVLPHASGVGKAMLATLPEARVREIVARTGLPGYTPTTLTTVDALLADLREIQHRGFSIDDGEQEVGVRCIAVAIPGAHPPAALSISGPATRMTDAIVRTAVDELIRGARSLGDPAG</sequence>
<keyword evidence="7" id="KW-1185">Reference proteome</keyword>
<comment type="caution">
    <text evidence="6">The sequence shown here is derived from an EMBL/GenBank/DDBJ whole genome shotgun (WGS) entry which is preliminary data.</text>
</comment>
<dbReference type="Gene3D" id="3.30.450.40">
    <property type="match status" value="1"/>
</dbReference>
<feature type="domain" description="HTH iclR-type" evidence="4">
    <location>
        <begin position="15"/>
        <end position="81"/>
    </location>
</feature>
<evidence type="ECO:0000256" key="3">
    <source>
        <dbReference type="ARBA" id="ARBA00023163"/>
    </source>
</evidence>